<evidence type="ECO:0000256" key="4">
    <source>
        <dbReference type="ARBA" id="ARBA00022691"/>
    </source>
</evidence>
<keyword evidence="11" id="KW-1185">Reference proteome</keyword>
<keyword evidence="7" id="KW-0411">Iron-sulfur</keyword>
<feature type="domain" description="Radical SAM core" evidence="9">
    <location>
        <begin position="188"/>
        <end position="414"/>
    </location>
</feature>
<feature type="domain" description="B12-binding" evidence="8">
    <location>
        <begin position="11"/>
        <end position="144"/>
    </location>
</feature>
<reference evidence="10" key="1">
    <citation type="submission" date="2016-12" db="EMBL/GenBank/DDBJ databases">
        <title>Discovery of methanogenic haloarchaea.</title>
        <authorList>
            <person name="Sorokin D.Y."/>
            <person name="Makarova K.S."/>
            <person name="Abbas B."/>
            <person name="Ferrer M."/>
            <person name="Golyshin P.N."/>
        </authorList>
    </citation>
    <scope>NUCLEOTIDE SEQUENCE [LARGE SCALE GENOMIC DNA]</scope>
    <source>
        <strain evidence="10">HMET1</strain>
    </source>
</reference>
<dbReference type="InterPro" id="IPR007197">
    <property type="entry name" value="rSAM"/>
</dbReference>
<dbReference type="SFLD" id="SFLDG01123">
    <property type="entry name" value="methyltransferase_(Class_B)"/>
    <property type="match status" value="1"/>
</dbReference>
<comment type="caution">
    <text evidence="10">The sequence shown here is derived from an EMBL/GenBank/DDBJ whole genome shotgun (WGS) entry which is preliminary data.</text>
</comment>
<dbReference type="Pfam" id="PF04055">
    <property type="entry name" value="Radical_SAM"/>
    <property type="match status" value="1"/>
</dbReference>
<dbReference type="Gene3D" id="3.80.30.20">
    <property type="entry name" value="tm_1862 like domain"/>
    <property type="match status" value="1"/>
</dbReference>
<sequence>MNILLIHPSTNEELYFRKILGLVTEPIGLEYIAASLDSEKHEIDIIDLRTDSISEKELIKTTNEKEVDIVGIYLATYKAKSGLNILKKIKKHDKEIKTVCGGPHSSLKSKEIIKKSYVDFVVFGEGERSFPKLVKCLEENEDLHDIEGITFKNSDEIVENDAENLIKDLDSIPFPDRRHIKPKNYRLMNSMTVSSIISSRGCPFCCNYCTTPAIFGKELRTRSAFNVVEEIEEINKKYDTDLIMFLDDNFALKEDRIWDICDEIDERNLDITWGCASGGFSDVDEGLIKRMKQTGFRVVNYNLDTGSKKSIENMDRDLSLKEAKEELKRFEEFDLVRILNIVLGFPGEDKEDIKESIELAKDIGAEFPLFFLPTPYPGTDFYETAKRQNLIKELNWEKYNTYNPVLESEYLDIEEIKELYNQAYKETYLNKKIFKKQIKSFLNSLKDGWVEPHHIPKIIYQGIKSRRFILQQTNNHSTQ</sequence>
<dbReference type="GO" id="GO:0051539">
    <property type="term" value="F:4 iron, 4 sulfur cluster binding"/>
    <property type="evidence" value="ECO:0007669"/>
    <property type="project" value="UniProtKB-KW"/>
</dbReference>
<evidence type="ECO:0000256" key="5">
    <source>
        <dbReference type="ARBA" id="ARBA00022723"/>
    </source>
</evidence>
<gene>
    <name evidence="10" type="ORF">BTN85_0156</name>
</gene>
<keyword evidence="2" id="KW-0489">Methyltransferase</keyword>
<dbReference type="PROSITE" id="PS51918">
    <property type="entry name" value="RADICAL_SAM"/>
    <property type="match status" value="1"/>
</dbReference>
<dbReference type="Gene3D" id="3.40.50.280">
    <property type="entry name" value="Cobalamin-binding domain"/>
    <property type="match status" value="1"/>
</dbReference>
<dbReference type="SFLD" id="SFLDS00029">
    <property type="entry name" value="Radical_SAM"/>
    <property type="match status" value="1"/>
</dbReference>
<evidence type="ECO:0000256" key="7">
    <source>
        <dbReference type="ARBA" id="ARBA00023014"/>
    </source>
</evidence>
<dbReference type="GO" id="GO:0031419">
    <property type="term" value="F:cobalamin binding"/>
    <property type="evidence" value="ECO:0007669"/>
    <property type="project" value="InterPro"/>
</dbReference>
<dbReference type="EMBL" id="MSDW01000001">
    <property type="protein sequence ID" value="OKY77688.1"/>
    <property type="molecule type" value="Genomic_DNA"/>
</dbReference>
<evidence type="ECO:0000256" key="3">
    <source>
        <dbReference type="ARBA" id="ARBA00022679"/>
    </source>
</evidence>
<comment type="cofactor">
    <cofactor evidence="1">
        <name>[4Fe-4S] cluster</name>
        <dbReference type="ChEBI" id="CHEBI:49883"/>
    </cofactor>
</comment>
<keyword evidence="4" id="KW-0949">S-adenosyl-L-methionine</keyword>
<dbReference type="InterPro" id="IPR023404">
    <property type="entry name" value="rSAM_horseshoe"/>
</dbReference>
<organism evidence="10 11">
    <name type="scientific">Methanohalarchaeum thermophilum</name>
    <dbReference type="NCBI Taxonomy" id="1903181"/>
    <lineage>
        <taxon>Archaea</taxon>
        <taxon>Methanobacteriati</taxon>
        <taxon>Methanobacteriota</taxon>
        <taxon>Methanonatronarchaeia</taxon>
        <taxon>Methanonatronarchaeales</taxon>
        <taxon>Methanonatronarchaeaceae</taxon>
        <taxon>Candidatus Methanohalarchaeum</taxon>
    </lineage>
</organism>
<dbReference type="Pfam" id="PF02310">
    <property type="entry name" value="B12-binding"/>
    <property type="match status" value="1"/>
</dbReference>
<keyword evidence="3" id="KW-0808">Transferase</keyword>
<proteinExistence type="predicted"/>
<dbReference type="PANTHER" id="PTHR43409:SF7">
    <property type="entry name" value="BLL1977 PROTEIN"/>
    <property type="match status" value="1"/>
</dbReference>
<keyword evidence="6" id="KW-0408">Iron</keyword>
<dbReference type="STRING" id="1903181.BTN85_0156"/>
<dbReference type="InterPro" id="IPR051198">
    <property type="entry name" value="BchE-like"/>
</dbReference>
<dbReference type="Proteomes" id="UP000185744">
    <property type="component" value="Unassembled WGS sequence"/>
</dbReference>
<dbReference type="PROSITE" id="PS51332">
    <property type="entry name" value="B12_BINDING"/>
    <property type="match status" value="1"/>
</dbReference>
<dbReference type="SUPFAM" id="SSF102114">
    <property type="entry name" value="Radical SAM enzymes"/>
    <property type="match status" value="1"/>
</dbReference>
<dbReference type="CDD" id="cd01335">
    <property type="entry name" value="Radical_SAM"/>
    <property type="match status" value="1"/>
</dbReference>
<name>A0A1Q6DTN1_METT1</name>
<dbReference type="SFLD" id="SFLDG01082">
    <property type="entry name" value="B12-binding_domain_containing"/>
    <property type="match status" value="1"/>
</dbReference>
<dbReference type="SMART" id="SM00729">
    <property type="entry name" value="Elp3"/>
    <property type="match status" value="1"/>
</dbReference>
<dbReference type="PANTHER" id="PTHR43409">
    <property type="entry name" value="ANAEROBIC MAGNESIUM-PROTOPORPHYRIN IX MONOMETHYL ESTER CYCLASE-RELATED"/>
    <property type="match status" value="1"/>
</dbReference>
<evidence type="ECO:0000259" key="9">
    <source>
        <dbReference type="PROSITE" id="PS51918"/>
    </source>
</evidence>
<dbReference type="GO" id="GO:0046872">
    <property type="term" value="F:metal ion binding"/>
    <property type="evidence" value="ECO:0007669"/>
    <property type="project" value="UniProtKB-KW"/>
</dbReference>
<dbReference type="GO" id="GO:0003824">
    <property type="term" value="F:catalytic activity"/>
    <property type="evidence" value="ECO:0007669"/>
    <property type="project" value="InterPro"/>
</dbReference>
<protein>
    <submittedName>
        <fullName evidence="10">Radical SAM superfamily enzyme</fullName>
    </submittedName>
</protein>
<dbReference type="CDD" id="cd02068">
    <property type="entry name" value="radical_SAM_B12_BD"/>
    <property type="match status" value="1"/>
</dbReference>
<evidence type="ECO:0000256" key="1">
    <source>
        <dbReference type="ARBA" id="ARBA00001966"/>
    </source>
</evidence>
<evidence type="ECO:0000259" key="8">
    <source>
        <dbReference type="PROSITE" id="PS51332"/>
    </source>
</evidence>
<keyword evidence="5" id="KW-0479">Metal-binding</keyword>
<dbReference type="InterPro" id="IPR034466">
    <property type="entry name" value="Methyltransferase_Class_B"/>
</dbReference>
<evidence type="ECO:0000313" key="11">
    <source>
        <dbReference type="Proteomes" id="UP000185744"/>
    </source>
</evidence>
<evidence type="ECO:0000256" key="2">
    <source>
        <dbReference type="ARBA" id="ARBA00022603"/>
    </source>
</evidence>
<accession>A0A1Q6DTN1</accession>
<dbReference type="InterPro" id="IPR006158">
    <property type="entry name" value="Cobalamin-bd"/>
</dbReference>
<dbReference type="InterPro" id="IPR006638">
    <property type="entry name" value="Elp3/MiaA/NifB-like_rSAM"/>
</dbReference>
<dbReference type="InParanoid" id="A0A1Q6DTN1"/>
<evidence type="ECO:0000256" key="6">
    <source>
        <dbReference type="ARBA" id="ARBA00023004"/>
    </source>
</evidence>
<dbReference type="InterPro" id="IPR058240">
    <property type="entry name" value="rSAM_sf"/>
</dbReference>
<dbReference type="AlphaFoldDB" id="A0A1Q6DTN1"/>
<evidence type="ECO:0000313" key="10">
    <source>
        <dbReference type="EMBL" id="OKY77688.1"/>
    </source>
</evidence>